<gene>
    <name evidence="2" type="ORF">B0T16DRAFT_416929</name>
</gene>
<dbReference type="SUPFAM" id="SSF48452">
    <property type="entry name" value="TPR-like"/>
    <property type="match status" value="2"/>
</dbReference>
<dbReference type="Gene3D" id="1.25.40.10">
    <property type="entry name" value="Tetratricopeptide repeat domain"/>
    <property type="match status" value="2"/>
</dbReference>
<accession>A0AA40CMH2</accession>
<dbReference type="Pfam" id="PF13191">
    <property type="entry name" value="AAA_16"/>
    <property type="match status" value="1"/>
</dbReference>
<dbReference type="PANTHER" id="PTHR35205:SF1">
    <property type="entry name" value="ZU5 DOMAIN-CONTAINING PROTEIN"/>
    <property type="match status" value="1"/>
</dbReference>
<dbReference type="PANTHER" id="PTHR35205">
    <property type="entry name" value="NB-ARC AND TPR DOMAIN PROTEIN"/>
    <property type="match status" value="1"/>
</dbReference>
<dbReference type="Pfam" id="PF13424">
    <property type="entry name" value="TPR_12"/>
    <property type="match status" value="1"/>
</dbReference>
<dbReference type="GO" id="GO:0043531">
    <property type="term" value="F:ADP binding"/>
    <property type="evidence" value="ECO:0007669"/>
    <property type="project" value="InterPro"/>
</dbReference>
<evidence type="ECO:0000313" key="2">
    <source>
        <dbReference type="EMBL" id="KAK0643970.1"/>
    </source>
</evidence>
<reference evidence="2" key="1">
    <citation type="submission" date="2023-06" db="EMBL/GenBank/DDBJ databases">
        <title>Genome-scale phylogeny and comparative genomics of the fungal order Sordariales.</title>
        <authorList>
            <consortium name="Lawrence Berkeley National Laboratory"/>
            <person name="Hensen N."/>
            <person name="Bonometti L."/>
            <person name="Westerberg I."/>
            <person name="Brannstrom I.O."/>
            <person name="Guillou S."/>
            <person name="Cros-Aarteil S."/>
            <person name="Calhoun S."/>
            <person name="Haridas S."/>
            <person name="Kuo A."/>
            <person name="Mondo S."/>
            <person name="Pangilinan J."/>
            <person name="Riley R."/>
            <person name="Labutti K."/>
            <person name="Andreopoulos B."/>
            <person name="Lipzen A."/>
            <person name="Chen C."/>
            <person name="Yanf M."/>
            <person name="Daum C."/>
            <person name="Ng V."/>
            <person name="Clum A."/>
            <person name="Steindorff A."/>
            <person name="Ohm R."/>
            <person name="Martin F."/>
            <person name="Silar P."/>
            <person name="Natvig D."/>
            <person name="Lalanne C."/>
            <person name="Gautier V."/>
            <person name="Ament-Velasquez S.L."/>
            <person name="Kruys A."/>
            <person name="Hutchinson M.I."/>
            <person name="Powell A.J."/>
            <person name="Barry K."/>
            <person name="Miller A.N."/>
            <person name="Grigoriev I.V."/>
            <person name="Debuchy R."/>
            <person name="Gladieux P."/>
            <person name="Thoren M.H."/>
            <person name="Johannesson H."/>
        </authorList>
    </citation>
    <scope>NUCLEOTIDE SEQUENCE</scope>
    <source>
        <strain evidence="2">SMH2532-1</strain>
    </source>
</reference>
<sequence length="1120" mass="124689">MSPWHQVLTRKLDGQALLQSDLSQENSVEHGIRTLTLGILFFGTPHSGTSYASLATHLLRLGSPLTNISLVRHLHNDSEWLRMQRNQFEPRSEDLKLFYFYETYKTKILHVKGIMVVPISSATSSSCRNYGLGKDHKGLVRFSSSSDPDYLVVLECLKSMIQPLRAKIQENLSRKSTHHSQAVSFSSSLTSSVTATTNPSKPVMGLPFSLPIQRSLGFIGRDAQLKEIHDYLFGHDEQGALSGEQSRLAVLYGLPGAGKTQLIAAYAYAHQKKFDAVLWVDGTDQINTFLSFQEIAYRFLDNLSSREIEQRPSFSRLQSIIAKISSAVSTRSAMDKEMLPKISQAVIDLLQSSTETFTWLLILDNVDSLTDYPLSMFLPQSERGKIVITTRLTAVMRFGHPIEVGQIDKDTAVRILLNNASLRVKTESDLQDAHYLADALGALPLALENAGAWINKAQITLRRFQELLEENLNMLASSDKDQRAILTVLELSLTRLEQEDQTASKLMTLLAFLHKSAFWEGLISDLDGDRLGDHEEVSWLAELSRSRVELVKALGTIFSLSLAKRSGKDHYQACRNGKENGKATYEHGENHGGTVEIHPLVHSWARQRLDPETMKRKLLEAVLFIGKAVEKSGKSAATERDTARGFPRILPHADHVVTLFQALGAKDTSIFPFILHDVSAATALFNIAAHLQDNTRLQPAEQVFRAIIAHSVTPLMTATAQRQLGQILTLFSNYDEAESLLSTSVTSLTTLLGPSNTETLSSKFCLGVVHHRCFRYAEASVLLREVIKFDTHPATNQTGALGREAASILALVCRHLGRDKEGLELVDTMLAQTDASDLNTAHVLTLQYRRALLLRQSGRWDEALSSYLSILSGMRTTLGPWHPLTLRAANALGHLYLLLGRYSDSREMLLLASSGQSKLGFSQETETAQLRTIFNLGVLSREEERYHEAAELLARSLESEVRLHGPEAYSTLRCRLEMAVLKIRSSTPGVDGDELEKGLRELQSVLEVQVRKCPDAEGEQAWTRIMLSEGLVKAERWEQAMDVLAPAVKWANESSFPSDNPVWLRIELVRTKCLLALGREGEMGMGVRELVEMLERVYGEHWLTREARVVMGKSGLGVGA</sequence>
<dbReference type="Gene3D" id="3.40.50.300">
    <property type="entry name" value="P-loop containing nucleotide triphosphate hydrolases"/>
    <property type="match status" value="1"/>
</dbReference>
<evidence type="ECO:0000313" key="3">
    <source>
        <dbReference type="Proteomes" id="UP001174936"/>
    </source>
</evidence>
<proteinExistence type="predicted"/>
<name>A0AA40CMH2_9PEZI</name>
<dbReference type="InterPro" id="IPR027417">
    <property type="entry name" value="P-loop_NTPase"/>
</dbReference>
<dbReference type="Proteomes" id="UP001174936">
    <property type="component" value="Unassembled WGS sequence"/>
</dbReference>
<protein>
    <recommendedName>
        <fullName evidence="1">AAA+ ATPase domain-containing protein</fullName>
    </recommendedName>
</protein>
<feature type="domain" description="AAA+ ATPase" evidence="1">
    <location>
        <begin position="245"/>
        <end position="408"/>
    </location>
</feature>
<dbReference type="InterPro" id="IPR041664">
    <property type="entry name" value="AAA_16"/>
</dbReference>
<dbReference type="SUPFAM" id="SSF52540">
    <property type="entry name" value="P-loop containing nucleoside triphosphate hydrolases"/>
    <property type="match status" value="1"/>
</dbReference>
<organism evidence="2 3">
    <name type="scientific">Cercophora newfieldiana</name>
    <dbReference type="NCBI Taxonomy" id="92897"/>
    <lineage>
        <taxon>Eukaryota</taxon>
        <taxon>Fungi</taxon>
        <taxon>Dikarya</taxon>
        <taxon>Ascomycota</taxon>
        <taxon>Pezizomycotina</taxon>
        <taxon>Sordariomycetes</taxon>
        <taxon>Sordariomycetidae</taxon>
        <taxon>Sordariales</taxon>
        <taxon>Lasiosphaeriaceae</taxon>
        <taxon>Cercophora</taxon>
    </lineage>
</organism>
<dbReference type="AlphaFoldDB" id="A0AA40CMH2"/>
<keyword evidence="3" id="KW-1185">Reference proteome</keyword>
<dbReference type="InterPro" id="IPR003593">
    <property type="entry name" value="AAA+_ATPase"/>
</dbReference>
<comment type="caution">
    <text evidence="2">The sequence shown here is derived from an EMBL/GenBank/DDBJ whole genome shotgun (WGS) entry which is preliminary data.</text>
</comment>
<dbReference type="InterPro" id="IPR011990">
    <property type="entry name" value="TPR-like_helical_dom_sf"/>
</dbReference>
<dbReference type="SMART" id="SM00382">
    <property type="entry name" value="AAA"/>
    <property type="match status" value="1"/>
</dbReference>
<dbReference type="EMBL" id="JAULSV010000005">
    <property type="protein sequence ID" value="KAK0643970.1"/>
    <property type="molecule type" value="Genomic_DNA"/>
</dbReference>
<evidence type="ECO:0000259" key="1">
    <source>
        <dbReference type="SMART" id="SM00382"/>
    </source>
</evidence>